<keyword evidence="1" id="KW-0732">Signal</keyword>
<dbReference type="PROSITE" id="PS51910">
    <property type="entry name" value="GH18_2"/>
    <property type="match status" value="1"/>
</dbReference>
<evidence type="ECO:0000313" key="4">
    <source>
        <dbReference type="Proteomes" id="UP000730618"/>
    </source>
</evidence>
<sequence>MMRKTLLTLSVLALFLSSAGSAVAADKTSKYRVYQDNHILYETSDYKAAESYARQFTSSHVEEIGTRKWLWNNYPRYKVYQNGNSSSQWEFASLDQAIREAAKWGHASVRDLQSGGWVWNNYPTYRVYQGEITLDSWEFLTLSEATTEARKWSNAHIISLNDHRWVWDNISASMKEELRSGSKIYQVYQDDYTLEDWKFASLEDAVLESLKWGGSEVVNTESKQVVLSNAKRFAVYQYDNFLNSFLSLNDAIAYANQYSHTKILASPEGGGQYRIIWNNYPYYQVFQNEKWISDFSTINNALNYAMGYSNASIRLYDNGNIIWDNLRKLQFWGWNGSSSDSTVRAHVNNTTGLDVVSPTYFQLADRDGNMTDTSNKDTVAWLKNQGYSVHPLVNNQFDSALTSAFLASPQARTNFIEALVNKGAALGVDGLNIDFESLNGKDRAVFTAFMQELTQAAHSKGLTVSIDLPRGSVKWNAQTAFDHEKLGQMVDYIITMTYDQYWQGSTEPGSVAGLSWVEEGVKEFLSYGIPRDKLIMGIPFYVREWKVDSSGGLVNTRALLMKDLPELIDSKKATLTWDAQFDQYKVEYKQDGYTNVFWLETEDTVKARLEIAKKYDLAGVAAWRLGYDPSSLWNMMLQQK</sequence>
<dbReference type="InterPro" id="IPR011583">
    <property type="entry name" value="Chitinase_II/V-like_cat"/>
</dbReference>
<evidence type="ECO:0000259" key="2">
    <source>
        <dbReference type="PROSITE" id="PS51910"/>
    </source>
</evidence>
<accession>A0ABN7TNC6</accession>
<dbReference type="SMART" id="SM00636">
    <property type="entry name" value="Glyco_18"/>
    <property type="match status" value="1"/>
</dbReference>
<gene>
    <name evidence="3" type="ORF">PAECIP111802_04224</name>
</gene>
<name>A0ABN7TNC6_9BACL</name>
<dbReference type="PANTHER" id="PTHR46066">
    <property type="entry name" value="CHITINASE DOMAIN-CONTAINING PROTEIN 1 FAMILY MEMBER"/>
    <property type="match status" value="1"/>
</dbReference>
<proteinExistence type="predicted"/>
<evidence type="ECO:0000313" key="3">
    <source>
        <dbReference type="EMBL" id="CAG7648494.1"/>
    </source>
</evidence>
<feature type="domain" description="GH18" evidence="2">
    <location>
        <begin position="326"/>
        <end position="640"/>
    </location>
</feature>
<reference evidence="3 4" key="1">
    <citation type="submission" date="2021-06" db="EMBL/GenBank/DDBJ databases">
        <authorList>
            <person name="Criscuolo A."/>
        </authorList>
    </citation>
    <scope>NUCLEOTIDE SEQUENCE [LARGE SCALE GENOMIC DNA]</scope>
    <source>
        <strain evidence="4">CIP 111802</strain>
    </source>
</reference>
<dbReference type="InterPro" id="IPR001223">
    <property type="entry name" value="Glyco_hydro18_cat"/>
</dbReference>
<organism evidence="3 4">
    <name type="scientific">Paenibacillus allorhizosphaerae</name>
    <dbReference type="NCBI Taxonomy" id="2849866"/>
    <lineage>
        <taxon>Bacteria</taxon>
        <taxon>Bacillati</taxon>
        <taxon>Bacillota</taxon>
        <taxon>Bacilli</taxon>
        <taxon>Bacillales</taxon>
        <taxon>Paenibacillaceae</taxon>
        <taxon>Paenibacillus</taxon>
    </lineage>
</organism>
<dbReference type="PANTHER" id="PTHR46066:SF2">
    <property type="entry name" value="CHITINASE DOMAIN-CONTAINING PROTEIN 1"/>
    <property type="match status" value="1"/>
</dbReference>
<feature type="signal peptide" evidence="1">
    <location>
        <begin position="1"/>
        <end position="24"/>
    </location>
</feature>
<dbReference type="Pfam" id="PF00704">
    <property type="entry name" value="Glyco_hydro_18"/>
    <property type="match status" value="1"/>
</dbReference>
<keyword evidence="4" id="KW-1185">Reference proteome</keyword>
<dbReference type="EMBL" id="CAJVCE010000012">
    <property type="protein sequence ID" value="CAG7648494.1"/>
    <property type="molecule type" value="Genomic_DNA"/>
</dbReference>
<evidence type="ECO:0000256" key="1">
    <source>
        <dbReference type="SAM" id="SignalP"/>
    </source>
</evidence>
<feature type="chain" id="PRO_5045592460" description="GH18 domain-containing protein" evidence="1">
    <location>
        <begin position="25"/>
        <end position="640"/>
    </location>
</feature>
<protein>
    <recommendedName>
        <fullName evidence="2">GH18 domain-containing protein</fullName>
    </recommendedName>
</protein>
<comment type="caution">
    <text evidence="3">The sequence shown here is derived from an EMBL/GenBank/DDBJ whole genome shotgun (WGS) entry which is preliminary data.</text>
</comment>
<dbReference type="Proteomes" id="UP000730618">
    <property type="component" value="Unassembled WGS sequence"/>
</dbReference>